<keyword evidence="2" id="KW-0689">Ribosomal protein</keyword>
<protein>
    <recommendedName>
        <fullName evidence="4">Small ribosomal subunit protein uS7 domain-containing protein</fullName>
    </recommendedName>
</protein>
<dbReference type="OrthoDB" id="9972728at2759"/>
<dbReference type="GO" id="GO:0005840">
    <property type="term" value="C:ribosome"/>
    <property type="evidence" value="ECO:0007669"/>
    <property type="project" value="UniProtKB-KW"/>
</dbReference>
<gene>
    <name evidence="5" type="ORF">GDO78_015921</name>
</gene>
<dbReference type="GO" id="GO:1990904">
    <property type="term" value="C:ribonucleoprotein complex"/>
    <property type="evidence" value="ECO:0007669"/>
    <property type="project" value="UniProtKB-KW"/>
</dbReference>
<evidence type="ECO:0000256" key="2">
    <source>
        <dbReference type="ARBA" id="ARBA00022980"/>
    </source>
</evidence>
<feature type="domain" description="Small ribosomal subunit protein uS7" evidence="4">
    <location>
        <begin position="71"/>
        <end position="161"/>
    </location>
</feature>
<reference evidence="5" key="1">
    <citation type="thesis" date="2020" institute="ProQuest LLC" country="789 East Eisenhower Parkway, Ann Arbor, MI, USA">
        <title>Comparative Genomics and Chromosome Evolution.</title>
        <authorList>
            <person name="Mudd A.B."/>
        </authorList>
    </citation>
    <scope>NUCLEOTIDE SEQUENCE</scope>
    <source>
        <strain evidence="5">HN-11 Male</strain>
        <tissue evidence="5">Kidney and liver</tissue>
    </source>
</reference>
<dbReference type="Proteomes" id="UP000770717">
    <property type="component" value="Unassembled WGS sequence"/>
</dbReference>
<evidence type="ECO:0000259" key="4">
    <source>
        <dbReference type="Pfam" id="PF00177"/>
    </source>
</evidence>
<sequence length="233" mass="26433">MAAPRCQLLVQRIKAGLPGLIQVRWSRYDTHYLDPVAGKEKYSRPMEELSQEEKEEWDFKLVRPIKACPSALSSSVFTDPTVSKFTNLMMKGGDKILSRYIMNKTLEKIKRIQLEKYHKASPEERETIVCNPYVIFNEALEKCSPIIGLASILKSGKYYQHCLFGSVSISRAHLGLAIFAHSSLQKCAKSVRLQAHLMCSVPFRSTQKIFNGVQVWAVAGPFQNFPLSSKPFF</sequence>
<organism evidence="5 6">
    <name type="scientific">Eleutherodactylus coqui</name>
    <name type="common">Puerto Rican coqui</name>
    <dbReference type="NCBI Taxonomy" id="57060"/>
    <lineage>
        <taxon>Eukaryota</taxon>
        <taxon>Metazoa</taxon>
        <taxon>Chordata</taxon>
        <taxon>Craniata</taxon>
        <taxon>Vertebrata</taxon>
        <taxon>Euteleostomi</taxon>
        <taxon>Amphibia</taxon>
        <taxon>Batrachia</taxon>
        <taxon>Anura</taxon>
        <taxon>Neobatrachia</taxon>
        <taxon>Hyloidea</taxon>
        <taxon>Eleutherodactylidae</taxon>
        <taxon>Eleutherodactylinae</taxon>
        <taxon>Eleutherodactylus</taxon>
        <taxon>Eleutherodactylus</taxon>
    </lineage>
</organism>
<dbReference type="InterPro" id="IPR036823">
    <property type="entry name" value="Ribosomal_uS7_dom_sf"/>
</dbReference>
<evidence type="ECO:0000256" key="1">
    <source>
        <dbReference type="ARBA" id="ARBA00007151"/>
    </source>
</evidence>
<evidence type="ECO:0000313" key="5">
    <source>
        <dbReference type="EMBL" id="KAG9466896.1"/>
    </source>
</evidence>
<keyword evidence="6" id="KW-1185">Reference proteome</keyword>
<dbReference type="Pfam" id="PF00177">
    <property type="entry name" value="Ribosomal_S7"/>
    <property type="match status" value="1"/>
</dbReference>
<dbReference type="SUPFAM" id="SSF47973">
    <property type="entry name" value="Ribosomal protein S7"/>
    <property type="match status" value="1"/>
</dbReference>
<proteinExistence type="inferred from homology"/>
<evidence type="ECO:0000256" key="3">
    <source>
        <dbReference type="ARBA" id="ARBA00023274"/>
    </source>
</evidence>
<comment type="similarity">
    <text evidence="1">Belongs to the universal ribosomal protein uS7 family.</text>
</comment>
<accession>A0A8J6JNK5</accession>
<evidence type="ECO:0000313" key="6">
    <source>
        <dbReference type="Proteomes" id="UP000770717"/>
    </source>
</evidence>
<dbReference type="Gene3D" id="1.10.455.10">
    <property type="entry name" value="Ribosomal protein S7 domain"/>
    <property type="match status" value="1"/>
</dbReference>
<dbReference type="InterPro" id="IPR023798">
    <property type="entry name" value="Ribosomal_uS7_dom"/>
</dbReference>
<keyword evidence="3" id="KW-0687">Ribonucleoprotein</keyword>
<dbReference type="AlphaFoldDB" id="A0A8J6JNK5"/>
<comment type="caution">
    <text evidence="5">The sequence shown here is derived from an EMBL/GenBank/DDBJ whole genome shotgun (WGS) entry which is preliminary data.</text>
</comment>
<name>A0A8J6JNK5_ELECQ</name>
<dbReference type="EMBL" id="WNTK01001739">
    <property type="protein sequence ID" value="KAG9466896.1"/>
    <property type="molecule type" value="Genomic_DNA"/>
</dbReference>